<feature type="domain" description="Xylose isomerase-like TIM barrel" evidence="10">
    <location>
        <begin position="26"/>
        <end position="278"/>
    </location>
</feature>
<keyword evidence="2 9" id="KW-0540">Nuclease</keyword>
<comment type="function">
    <text evidence="9">Endonuclease IV plays a role in DNA repair. It cleaves phosphodiester bonds at apurinic or apyrimidinic (AP) sites, generating a 3'-hydroxyl group and a 5'-terminal sugar phosphate.</text>
</comment>
<evidence type="ECO:0000256" key="9">
    <source>
        <dbReference type="HAMAP-Rule" id="MF_00152"/>
    </source>
</evidence>
<comment type="catalytic activity">
    <reaction evidence="9">
        <text>Endonucleolytic cleavage to 5'-phosphooligonucleotide end-products.</text>
        <dbReference type="EC" id="3.1.21.2"/>
    </reaction>
</comment>
<name>A0A7T5VC94_9BACT</name>
<dbReference type="GO" id="GO:0008270">
    <property type="term" value="F:zinc ion binding"/>
    <property type="evidence" value="ECO:0007669"/>
    <property type="project" value="UniProtKB-UniRule"/>
</dbReference>
<accession>A0A7T5VC94</accession>
<dbReference type="GO" id="GO:0003677">
    <property type="term" value="F:DNA binding"/>
    <property type="evidence" value="ECO:0007669"/>
    <property type="project" value="InterPro"/>
</dbReference>
<dbReference type="HAMAP" id="MF_00152">
    <property type="entry name" value="Nfo"/>
    <property type="match status" value="1"/>
</dbReference>
<proteinExistence type="inferred from homology"/>
<dbReference type="PROSITE" id="PS00730">
    <property type="entry name" value="AP_NUCLEASE_F2_2"/>
    <property type="match status" value="1"/>
</dbReference>
<evidence type="ECO:0000313" key="11">
    <source>
        <dbReference type="EMBL" id="QQG65249.1"/>
    </source>
</evidence>
<keyword evidence="4 9" id="KW-0255">Endonuclease</keyword>
<dbReference type="InterPro" id="IPR018246">
    <property type="entry name" value="AP_endonuc_F2_Zn_BS"/>
</dbReference>
<evidence type="ECO:0000256" key="3">
    <source>
        <dbReference type="ARBA" id="ARBA00022723"/>
    </source>
</evidence>
<dbReference type="InterPro" id="IPR013022">
    <property type="entry name" value="Xyl_isomerase-like_TIM-brl"/>
</dbReference>
<organism evidence="11 12">
    <name type="scientific">Desulfobulbus oligotrophicus</name>
    <dbReference type="NCBI Taxonomy" id="1909699"/>
    <lineage>
        <taxon>Bacteria</taxon>
        <taxon>Pseudomonadati</taxon>
        <taxon>Thermodesulfobacteriota</taxon>
        <taxon>Desulfobulbia</taxon>
        <taxon>Desulfobulbales</taxon>
        <taxon>Desulfobulbaceae</taxon>
        <taxon>Desulfobulbus</taxon>
    </lineage>
</organism>
<dbReference type="PANTHER" id="PTHR21445:SF0">
    <property type="entry name" value="APURINIC-APYRIMIDINIC ENDONUCLEASE"/>
    <property type="match status" value="1"/>
</dbReference>
<feature type="binding site" evidence="9">
    <location>
        <position position="262"/>
    </location>
    <ligand>
        <name>Zn(2+)</name>
        <dbReference type="ChEBI" id="CHEBI:29105"/>
        <label>2</label>
    </ligand>
</feature>
<dbReference type="FunFam" id="3.20.20.150:FF:000001">
    <property type="entry name" value="Probable endonuclease 4"/>
    <property type="match status" value="1"/>
</dbReference>
<keyword evidence="3 9" id="KW-0479">Metal-binding</keyword>
<dbReference type="GO" id="GO:0008081">
    <property type="term" value="F:phosphoric diester hydrolase activity"/>
    <property type="evidence" value="ECO:0007669"/>
    <property type="project" value="TreeGrafter"/>
</dbReference>
<feature type="binding site" evidence="9">
    <location>
        <position position="232"/>
    </location>
    <ligand>
        <name>Zn(2+)</name>
        <dbReference type="ChEBI" id="CHEBI:29105"/>
        <label>3</label>
    </ligand>
</feature>
<dbReference type="PROSITE" id="PS51432">
    <property type="entry name" value="AP_NUCLEASE_F2_4"/>
    <property type="match status" value="1"/>
</dbReference>
<dbReference type="GO" id="GO:0003906">
    <property type="term" value="F:DNA-(apurinic or apyrimidinic site) endonuclease activity"/>
    <property type="evidence" value="ECO:0007669"/>
    <property type="project" value="TreeGrafter"/>
</dbReference>
<dbReference type="EMBL" id="CP054140">
    <property type="protein sequence ID" value="QQG65249.1"/>
    <property type="molecule type" value="Genomic_DNA"/>
</dbReference>
<evidence type="ECO:0000256" key="1">
    <source>
        <dbReference type="ARBA" id="ARBA00005340"/>
    </source>
</evidence>
<evidence type="ECO:0000256" key="2">
    <source>
        <dbReference type="ARBA" id="ARBA00022722"/>
    </source>
</evidence>
<dbReference type="AlphaFoldDB" id="A0A7T5VC94"/>
<evidence type="ECO:0000256" key="4">
    <source>
        <dbReference type="ARBA" id="ARBA00022759"/>
    </source>
</evidence>
<evidence type="ECO:0000256" key="6">
    <source>
        <dbReference type="ARBA" id="ARBA00022801"/>
    </source>
</evidence>
<reference evidence="11 12" key="1">
    <citation type="submission" date="2020-05" db="EMBL/GenBank/DDBJ databases">
        <title>Complete genome of Desulfobulbus oligotrophicus.</title>
        <authorList>
            <person name="Podar M."/>
        </authorList>
    </citation>
    <scope>NUCLEOTIDE SEQUENCE [LARGE SCALE GENOMIC DNA]</scope>
    <source>
        <strain evidence="11 12">Prop6</strain>
    </source>
</reference>
<dbReference type="Proteomes" id="UP000596092">
    <property type="component" value="Chromosome"/>
</dbReference>
<keyword evidence="12" id="KW-1185">Reference proteome</keyword>
<dbReference type="CDD" id="cd00019">
    <property type="entry name" value="AP2Ec"/>
    <property type="match status" value="1"/>
</dbReference>
<dbReference type="EC" id="3.1.21.2" evidence="9"/>
<feature type="binding site" evidence="9">
    <location>
        <position position="180"/>
    </location>
    <ligand>
        <name>Zn(2+)</name>
        <dbReference type="ChEBI" id="CHEBI:29105"/>
        <label>2</label>
    </ligand>
</feature>
<feature type="binding site" evidence="9">
    <location>
        <position position="183"/>
    </location>
    <ligand>
        <name>Zn(2+)</name>
        <dbReference type="ChEBI" id="CHEBI:29105"/>
        <label>3</label>
    </ligand>
</feature>
<comment type="similarity">
    <text evidence="1 9">Belongs to the AP endonuclease 2 family.</text>
</comment>
<dbReference type="InterPro" id="IPR001719">
    <property type="entry name" value="AP_endonuc_2"/>
</dbReference>
<sequence>MPLLGAHQSIAGGLHLAFDRIDQVDGESLQIFTANQRRWNSPPLHADEVRLFRQRRQQSGDMPVASHASYLINLAASNPQKADKAVAAFVEELHRCQQLGIPYLVIHPGSHGGMGVDAGLEQVVVNLDAALERARLSAASPIVLLETTAGQGTSLGSRFEELGRIRDQSRFAEHLGVCFDTCHIFAAGYRLAAAEEYARTFAEFEAHVGCKHLHFFHLNDSLKPCGSRVDRHAHIGEGMIGLEGFRHLLNDPRFHDHPMTLETDKGADLAEDIENLRRLRALLV</sequence>
<keyword evidence="6 9" id="KW-0378">Hydrolase</keyword>
<dbReference type="RefSeq" id="WP_199264071.1">
    <property type="nucleotide sequence ID" value="NZ_CP054140.1"/>
</dbReference>
<dbReference type="PANTHER" id="PTHR21445">
    <property type="entry name" value="ENDONUCLEASE IV ENDODEOXYRIBONUCLEASE IV"/>
    <property type="match status" value="1"/>
</dbReference>
<dbReference type="SMART" id="SM00518">
    <property type="entry name" value="AP2Ec"/>
    <property type="match status" value="1"/>
</dbReference>
<dbReference type="GO" id="GO:0008833">
    <property type="term" value="F:deoxyribonuclease IV (phage-T4-induced) activity"/>
    <property type="evidence" value="ECO:0007669"/>
    <property type="project" value="UniProtKB-UniRule"/>
</dbReference>
<protein>
    <recommendedName>
        <fullName evidence="9">Probable endonuclease 4</fullName>
        <ecNumber evidence="9">3.1.21.2</ecNumber>
    </recommendedName>
    <alternativeName>
        <fullName evidence="9">Endodeoxyribonuclease IV</fullName>
    </alternativeName>
    <alternativeName>
        <fullName evidence="9">Endonuclease IV</fullName>
    </alternativeName>
</protein>
<dbReference type="InterPro" id="IPR036237">
    <property type="entry name" value="Xyl_isomerase-like_sf"/>
</dbReference>
<dbReference type="NCBIfam" id="TIGR00587">
    <property type="entry name" value="nfo"/>
    <property type="match status" value="1"/>
</dbReference>
<dbReference type="PROSITE" id="PS00729">
    <property type="entry name" value="AP_NUCLEASE_F2_1"/>
    <property type="match status" value="1"/>
</dbReference>
<evidence type="ECO:0000313" key="12">
    <source>
        <dbReference type="Proteomes" id="UP000596092"/>
    </source>
</evidence>
<evidence type="ECO:0000259" key="10">
    <source>
        <dbReference type="Pfam" id="PF01261"/>
    </source>
</evidence>
<dbReference type="SUPFAM" id="SSF51658">
    <property type="entry name" value="Xylose isomerase-like"/>
    <property type="match status" value="1"/>
</dbReference>
<feature type="binding site" evidence="9">
    <location>
        <position position="107"/>
    </location>
    <ligand>
        <name>Zn(2+)</name>
        <dbReference type="ChEBI" id="CHEBI:29105"/>
        <label>1</label>
    </ligand>
</feature>
<feature type="binding site" evidence="9">
    <location>
        <position position="230"/>
    </location>
    <ligand>
        <name>Zn(2+)</name>
        <dbReference type="ChEBI" id="CHEBI:29105"/>
        <label>3</label>
    </ligand>
</feature>
<keyword evidence="5 9" id="KW-0227">DNA damage</keyword>
<dbReference type="Pfam" id="PF01261">
    <property type="entry name" value="AP_endonuc_2"/>
    <property type="match status" value="1"/>
</dbReference>
<feature type="binding site" evidence="9">
    <location>
        <position position="146"/>
    </location>
    <ligand>
        <name>Zn(2+)</name>
        <dbReference type="ChEBI" id="CHEBI:29105"/>
        <label>2</label>
    </ligand>
</feature>
<evidence type="ECO:0000256" key="5">
    <source>
        <dbReference type="ARBA" id="ARBA00022763"/>
    </source>
</evidence>
<dbReference type="GO" id="GO:0006284">
    <property type="term" value="P:base-excision repair"/>
    <property type="evidence" value="ECO:0007669"/>
    <property type="project" value="TreeGrafter"/>
</dbReference>
<evidence type="ECO:0000256" key="7">
    <source>
        <dbReference type="ARBA" id="ARBA00022833"/>
    </source>
</evidence>
<feature type="binding site" evidence="9">
    <location>
        <position position="146"/>
    </location>
    <ligand>
        <name>Zn(2+)</name>
        <dbReference type="ChEBI" id="CHEBI:29105"/>
        <label>1</label>
    </ligand>
</feature>
<feature type="binding site" evidence="9">
    <location>
        <position position="67"/>
    </location>
    <ligand>
        <name>Zn(2+)</name>
        <dbReference type="ChEBI" id="CHEBI:29105"/>
        <label>1</label>
    </ligand>
</feature>
<dbReference type="KEGG" id="dog:HP555_04910"/>
<keyword evidence="8 9" id="KW-0234">DNA repair</keyword>
<evidence type="ECO:0000256" key="8">
    <source>
        <dbReference type="ARBA" id="ARBA00023204"/>
    </source>
</evidence>
<feature type="binding site" evidence="9">
    <location>
        <position position="217"/>
    </location>
    <ligand>
        <name>Zn(2+)</name>
        <dbReference type="ChEBI" id="CHEBI:29105"/>
        <label>2</label>
    </ligand>
</feature>
<dbReference type="Gene3D" id="3.20.20.150">
    <property type="entry name" value="Divalent-metal-dependent TIM barrel enzymes"/>
    <property type="match status" value="1"/>
</dbReference>
<keyword evidence="7 9" id="KW-0862">Zinc</keyword>
<gene>
    <name evidence="9" type="primary">nfo</name>
    <name evidence="11" type="ORF">HP555_04910</name>
</gene>
<dbReference type="PROSITE" id="PS00731">
    <property type="entry name" value="AP_NUCLEASE_F2_3"/>
    <property type="match status" value="1"/>
</dbReference>
<comment type="cofactor">
    <cofactor evidence="9">
        <name>Zn(2+)</name>
        <dbReference type="ChEBI" id="CHEBI:29105"/>
    </cofactor>
    <text evidence="9">Binds 3 Zn(2+) ions.</text>
</comment>